<reference evidence="1" key="2">
    <citation type="submission" date="2021-04" db="EMBL/GenBank/DDBJ databases">
        <authorList>
            <person name="Gilroy R."/>
        </authorList>
    </citation>
    <scope>NUCLEOTIDE SEQUENCE</scope>
    <source>
        <strain evidence="1">CHK188-4685</strain>
    </source>
</reference>
<evidence type="ECO:0000313" key="1">
    <source>
        <dbReference type="EMBL" id="HJB07658.1"/>
    </source>
</evidence>
<dbReference type="PANTHER" id="PTHR34071:SF2">
    <property type="entry name" value="FLAVIN-NUCLEOTIDE-BINDING PROTEIN"/>
    <property type="match status" value="1"/>
</dbReference>
<dbReference type="InterPro" id="IPR024747">
    <property type="entry name" value="Pyridox_Oxase-rel"/>
</dbReference>
<dbReference type="Gene3D" id="2.30.110.10">
    <property type="entry name" value="Electron Transport, Fmn-binding Protein, Chain A"/>
    <property type="match status" value="1"/>
</dbReference>
<evidence type="ECO:0000313" key="2">
    <source>
        <dbReference type="Proteomes" id="UP000886804"/>
    </source>
</evidence>
<proteinExistence type="predicted"/>
<dbReference type="SUPFAM" id="SSF50475">
    <property type="entry name" value="FMN-binding split barrel"/>
    <property type="match status" value="1"/>
</dbReference>
<dbReference type="AlphaFoldDB" id="A0A9D2RLC2"/>
<dbReference type="InterPro" id="IPR012349">
    <property type="entry name" value="Split_barrel_FMN-bd"/>
</dbReference>
<gene>
    <name evidence="1" type="ORF">H9716_07290</name>
</gene>
<accession>A0A9D2RLC2</accession>
<name>A0A9D2RLC2_9FIRM</name>
<dbReference type="Pfam" id="PF12900">
    <property type="entry name" value="Pyridox_ox_2"/>
    <property type="match status" value="1"/>
</dbReference>
<sequence>MAFREMRRKKQLLPQEEIADILNRGTSGVLALLGDDDYPYAVPISYVYDNGKIYFHSAKSGHKIDAIQKHAKASFCVIDQDLIVPEEYTTYFRSVIAFGHITIMEDEAEKRSAIEKLAVKYAPDDTAANRSQAISREWAPLCMLEMTIDHITGKEAIELVREKQQKPM</sequence>
<dbReference type="PANTHER" id="PTHR34071">
    <property type="entry name" value="5-NITROIMIDAZOLE ANTIBIOTICS RESISTANCE PROTEIN, NIMA-FAMILY-RELATED PROTEIN-RELATED"/>
    <property type="match status" value="1"/>
</dbReference>
<reference evidence="1" key="1">
    <citation type="journal article" date="2021" name="PeerJ">
        <title>Extensive microbial diversity within the chicken gut microbiome revealed by metagenomics and culture.</title>
        <authorList>
            <person name="Gilroy R."/>
            <person name="Ravi A."/>
            <person name="Getino M."/>
            <person name="Pursley I."/>
            <person name="Horton D.L."/>
            <person name="Alikhan N.F."/>
            <person name="Baker D."/>
            <person name="Gharbi K."/>
            <person name="Hall N."/>
            <person name="Watson M."/>
            <person name="Adriaenssens E.M."/>
            <person name="Foster-Nyarko E."/>
            <person name="Jarju S."/>
            <person name="Secka A."/>
            <person name="Antonio M."/>
            <person name="Oren A."/>
            <person name="Chaudhuri R.R."/>
            <person name="La Ragione R."/>
            <person name="Hildebrand F."/>
            <person name="Pallen M.J."/>
        </authorList>
    </citation>
    <scope>NUCLEOTIDE SEQUENCE</scope>
    <source>
        <strain evidence="1">CHK188-4685</strain>
    </source>
</reference>
<dbReference type="EMBL" id="DWYS01000089">
    <property type="protein sequence ID" value="HJB07658.1"/>
    <property type="molecule type" value="Genomic_DNA"/>
</dbReference>
<organism evidence="1 2">
    <name type="scientific">Candidatus Enterocloster faecavium</name>
    <dbReference type="NCBI Taxonomy" id="2838560"/>
    <lineage>
        <taxon>Bacteria</taxon>
        <taxon>Bacillati</taxon>
        <taxon>Bacillota</taxon>
        <taxon>Clostridia</taxon>
        <taxon>Lachnospirales</taxon>
        <taxon>Lachnospiraceae</taxon>
        <taxon>Enterocloster</taxon>
    </lineage>
</organism>
<protein>
    <submittedName>
        <fullName evidence="1">Pyridoxamine 5'-phosphate oxidase family protein</fullName>
    </submittedName>
</protein>
<dbReference type="Proteomes" id="UP000886804">
    <property type="component" value="Unassembled WGS sequence"/>
</dbReference>
<comment type="caution">
    <text evidence="1">The sequence shown here is derived from an EMBL/GenBank/DDBJ whole genome shotgun (WGS) entry which is preliminary data.</text>
</comment>